<accession>A0A6S8G275</accession>
<dbReference type="GO" id="GO:0005524">
    <property type="term" value="F:ATP binding"/>
    <property type="evidence" value="ECO:0007669"/>
    <property type="project" value="InterPro"/>
</dbReference>
<feature type="domain" description="Protein kinase" evidence="1">
    <location>
        <begin position="87"/>
        <end position="424"/>
    </location>
</feature>
<evidence type="ECO:0000259" key="1">
    <source>
        <dbReference type="PROSITE" id="PS50011"/>
    </source>
</evidence>
<dbReference type="SUPFAM" id="SSF56112">
    <property type="entry name" value="Protein kinase-like (PK-like)"/>
    <property type="match status" value="1"/>
</dbReference>
<proteinExistence type="predicted"/>
<dbReference type="PANTHER" id="PTHR44167:SF30">
    <property type="entry name" value="PHOSPHORYLASE KINASE"/>
    <property type="match status" value="1"/>
</dbReference>
<dbReference type="EMBL" id="HBIN01023298">
    <property type="protein sequence ID" value="CAE0447976.1"/>
    <property type="molecule type" value="Transcribed_RNA"/>
</dbReference>
<organism evidence="2">
    <name type="scientific">Aplanochytrium stocchinoi</name>
    <dbReference type="NCBI Taxonomy" id="215587"/>
    <lineage>
        <taxon>Eukaryota</taxon>
        <taxon>Sar</taxon>
        <taxon>Stramenopiles</taxon>
        <taxon>Bigyra</taxon>
        <taxon>Labyrinthulomycetes</taxon>
        <taxon>Thraustochytrida</taxon>
        <taxon>Thraustochytriidae</taxon>
        <taxon>Aplanochytrium</taxon>
    </lineage>
</organism>
<dbReference type="GO" id="GO:0044773">
    <property type="term" value="P:mitotic DNA damage checkpoint signaling"/>
    <property type="evidence" value="ECO:0007669"/>
    <property type="project" value="TreeGrafter"/>
</dbReference>
<sequence>MGFSISELDPRPYCILFILMTEDAMLSLRAKAVWCWKEMRWRVTDKFDETRKAMTKFSNEYWVLNPAFKKLVKLCDTEYQTAFMEGVTIKNNIYEGQFGTLIKVTLDQVQPGVDFAVKQFKYATFNTLASADDVKHVCESVRTEMRCLKLTRNYPFVISLVSAIFIKKESYIWLVTELAECSIADALLSRDKPLSLIGIKSIASQLFSALNYIHSQGIIHRDIKPENILVSREGLIKVIDFGISEIHADGLQNTVQSLDLDMAGTTRYMAPELFHGQQTRLKYKNCSSVNPDDALEYSFSVDIWAAGVVLLFCFFNRPLYPHFNDYSFIKKFIYDLQFEPTENNIRRQKYIENKPADEHTYIFHLVMDGYAGYLTDFADENYRGGIIEKFLKTTELSDLIFNHCMLMKAEDRGCAIELLEHRFLRNVKNEIHAYVFSHADPEAEEVTPNSSHVKPEALRALENIVEAFMAER</sequence>
<dbReference type="InterPro" id="IPR000719">
    <property type="entry name" value="Prot_kinase_dom"/>
</dbReference>
<dbReference type="InterPro" id="IPR011009">
    <property type="entry name" value="Kinase-like_dom_sf"/>
</dbReference>
<dbReference type="SMART" id="SM00220">
    <property type="entry name" value="S_TKc"/>
    <property type="match status" value="1"/>
</dbReference>
<dbReference type="GO" id="GO:0005634">
    <property type="term" value="C:nucleus"/>
    <property type="evidence" value="ECO:0007669"/>
    <property type="project" value="TreeGrafter"/>
</dbReference>
<dbReference type="PROSITE" id="PS50011">
    <property type="entry name" value="PROTEIN_KINASE_DOM"/>
    <property type="match status" value="1"/>
</dbReference>
<dbReference type="Gene3D" id="1.10.510.10">
    <property type="entry name" value="Transferase(Phosphotransferase) domain 1"/>
    <property type="match status" value="1"/>
</dbReference>
<dbReference type="GO" id="GO:0004674">
    <property type="term" value="F:protein serine/threonine kinase activity"/>
    <property type="evidence" value="ECO:0007669"/>
    <property type="project" value="TreeGrafter"/>
</dbReference>
<name>A0A6S8G275_9STRA</name>
<dbReference type="AlphaFoldDB" id="A0A6S8G275"/>
<reference evidence="2" key="1">
    <citation type="submission" date="2021-01" db="EMBL/GenBank/DDBJ databases">
        <authorList>
            <person name="Corre E."/>
            <person name="Pelletier E."/>
            <person name="Niang G."/>
            <person name="Scheremetjew M."/>
            <person name="Finn R."/>
            <person name="Kale V."/>
            <person name="Holt S."/>
            <person name="Cochrane G."/>
            <person name="Meng A."/>
            <person name="Brown T."/>
            <person name="Cohen L."/>
        </authorList>
    </citation>
    <scope>NUCLEOTIDE SEQUENCE</scope>
    <source>
        <strain evidence="2">GSBS06</strain>
    </source>
</reference>
<dbReference type="Pfam" id="PF00069">
    <property type="entry name" value="Pkinase"/>
    <property type="match status" value="1"/>
</dbReference>
<evidence type="ECO:0000313" key="2">
    <source>
        <dbReference type="EMBL" id="CAE0447976.1"/>
    </source>
</evidence>
<protein>
    <recommendedName>
        <fullName evidence="1">Protein kinase domain-containing protein</fullName>
    </recommendedName>
</protein>
<dbReference type="Gene3D" id="3.30.200.20">
    <property type="entry name" value="Phosphorylase Kinase, domain 1"/>
    <property type="match status" value="1"/>
</dbReference>
<evidence type="ECO:0000313" key="3">
    <source>
        <dbReference type="EMBL" id="CAE0447977.1"/>
    </source>
</evidence>
<gene>
    <name evidence="2" type="ORF">ASTO00021_LOCUS17940</name>
    <name evidence="3" type="ORF">ASTO00021_LOCUS17941</name>
</gene>
<dbReference type="PROSITE" id="PS00108">
    <property type="entry name" value="PROTEIN_KINASE_ST"/>
    <property type="match status" value="1"/>
</dbReference>
<dbReference type="PANTHER" id="PTHR44167">
    <property type="entry name" value="OVARIAN-SPECIFIC SERINE/THREONINE-PROTEIN KINASE LOK-RELATED"/>
    <property type="match status" value="1"/>
</dbReference>
<dbReference type="InterPro" id="IPR008271">
    <property type="entry name" value="Ser/Thr_kinase_AS"/>
</dbReference>
<dbReference type="CDD" id="cd00180">
    <property type="entry name" value="PKc"/>
    <property type="match status" value="1"/>
</dbReference>
<dbReference type="EMBL" id="HBIN01023299">
    <property type="protein sequence ID" value="CAE0447977.1"/>
    <property type="molecule type" value="Transcribed_RNA"/>
</dbReference>